<gene>
    <name evidence="2" type="ORF">SAMN02745912_03916</name>
</gene>
<keyword evidence="3" id="KW-1185">Reference proteome</keyword>
<feature type="non-terminal residue" evidence="2">
    <location>
        <position position="83"/>
    </location>
</feature>
<proteinExistence type="predicted"/>
<evidence type="ECO:0000256" key="1">
    <source>
        <dbReference type="SAM" id="Coils"/>
    </source>
</evidence>
<sequence length="83" mass="9682">MSNEILKQLLSEVKNINKKLISVETELKNFKNESNERFSRLEEGQSRIEKKLDTVHDQTANLTEFRTETNMKLDDISDKINAV</sequence>
<accession>A0A1M6UBQ6</accession>
<name>A0A1M6UBQ6_PARC5</name>
<dbReference type="EMBL" id="FRAG01000152">
    <property type="protein sequence ID" value="SHK66672.1"/>
    <property type="molecule type" value="Genomic_DNA"/>
</dbReference>
<dbReference type="AlphaFoldDB" id="A0A1M6UBQ6"/>
<dbReference type="RefSeq" id="WP_207550864.1">
    <property type="nucleotide sequence ID" value="NZ_FRAG01000152.1"/>
</dbReference>
<dbReference type="Proteomes" id="UP000184465">
    <property type="component" value="Unassembled WGS sequence"/>
</dbReference>
<organism evidence="2 3">
    <name type="scientific">Paramaledivibacter caminithermalis (strain DSM 15212 / CIP 107654 / DViRD3)</name>
    <name type="common">Clostridium caminithermale</name>
    <dbReference type="NCBI Taxonomy" id="1121301"/>
    <lineage>
        <taxon>Bacteria</taxon>
        <taxon>Bacillati</taxon>
        <taxon>Bacillota</taxon>
        <taxon>Clostridia</taxon>
        <taxon>Peptostreptococcales</taxon>
        <taxon>Caminicellaceae</taxon>
        <taxon>Paramaledivibacter</taxon>
    </lineage>
</organism>
<reference evidence="2 3" key="1">
    <citation type="submission" date="2016-11" db="EMBL/GenBank/DDBJ databases">
        <authorList>
            <person name="Jaros S."/>
            <person name="Januszkiewicz K."/>
            <person name="Wedrychowicz H."/>
        </authorList>
    </citation>
    <scope>NUCLEOTIDE SEQUENCE [LARGE SCALE GENOMIC DNA]</scope>
    <source>
        <strain evidence="2 3">DSM 15212</strain>
    </source>
</reference>
<feature type="coiled-coil region" evidence="1">
    <location>
        <begin position="6"/>
        <end position="33"/>
    </location>
</feature>
<dbReference type="STRING" id="1121301.SAMN02745912_03916"/>
<evidence type="ECO:0000313" key="3">
    <source>
        <dbReference type="Proteomes" id="UP000184465"/>
    </source>
</evidence>
<evidence type="ECO:0000313" key="2">
    <source>
        <dbReference type="EMBL" id="SHK66672.1"/>
    </source>
</evidence>
<protein>
    <submittedName>
        <fullName evidence="2">Uncharacterized protein</fullName>
    </submittedName>
</protein>
<keyword evidence="1" id="KW-0175">Coiled coil</keyword>